<accession>A0AAW1U0W4</accession>
<proteinExistence type="predicted"/>
<organism evidence="1 2">
    <name type="scientific">Henosepilachna vigintioctopunctata</name>
    <dbReference type="NCBI Taxonomy" id="420089"/>
    <lineage>
        <taxon>Eukaryota</taxon>
        <taxon>Metazoa</taxon>
        <taxon>Ecdysozoa</taxon>
        <taxon>Arthropoda</taxon>
        <taxon>Hexapoda</taxon>
        <taxon>Insecta</taxon>
        <taxon>Pterygota</taxon>
        <taxon>Neoptera</taxon>
        <taxon>Endopterygota</taxon>
        <taxon>Coleoptera</taxon>
        <taxon>Polyphaga</taxon>
        <taxon>Cucujiformia</taxon>
        <taxon>Coccinelloidea</taxon>
        <taxon>Coccinellidae</taxon>
        <taxon>Epilachninae</taxon>
        <taxon>Epilachnini</taxon>
        <taxon>Henosepilachna</taxon>
    </lineage>
</organism>
<sequence length="134" mass="15383">MKEAITDIKTSIKTQKQRTEGETIGRTRIKGYRNRDCYYPEVSDALKCQEEVVKAVEEKLGIKKKGIISLESSDQMRIHKRFDVVRCFSAGNTNTKQKIAVGIDQMKRVARKCGKEGIWYKDCVNEEECPDMDS</sequence>
<gene>
    <name evidence="1" type="ORF">WA026_005359</name>
</gene>
<evidence type="ECO:0000313" key="1">
    <source>
        <dbReference type="EMBL" id="KAK9874515.1"/>
    </source>
</evidence>
<dbReference type="Proteomes" id="UP001431783">
    <property type="component" value="Unassembled WGS sequence"/>
</dbReference>
<dbReference type="AlphaFoldDB" id="A0AAW1U0W4"/>
<dbReference type="EMBL" id="JARQZJ010000032">
    <property type="protein sequence ID" value="KAK9874515.1"/>
    <property type="molecule type" value="Genomic_DNA"/>
</dbReference>
<evidence type="ECO:0000313" key="2">
    <source>
        <dbReference type="Proteomes" id="UP001431783"/>
    </source>
</evidence>
<name>A0AAW1U0W4_9CUCU</name>
<comment type="caution">
    <text evidence="1">The sequence shown here is derived from an EMBL/GenBank/DDBJ whole genome shotgun (WGS) entry which is preliminary data.</text>
</comment>
<keyword evidence="2" id="KW-1185">Reference proteome</keyword>
<reference evidence="1 2" key="1">
    <citation type="submission" date="2023-03" db="EMBL/GenBank/DDBJ databases">
        <title>Genome insight into feeding habits of ladybird beetles.</title>
        <authorList>
            <person name="Li H.-S."/>
            <person name="Huang Y.-H."/>
            <person name="Pang H."/>
        </authorList>
    </citation>
    <scope>NUCLEOTIDE SEQUENCE [LARGE SCALE GENOMIC DNA]</scope>
    <source>
        <strain evidence="1">SYSU_2023b</strain>
        <tissue evidence="1">Whole body</tissue>
    </source>
</reference>
<protein>
    <submittedName>
        <fullName evidence="1">Uncharacterized protein</fullName>
    </submittedName>
</protein>